<evidence type="ECO:0000313" key="8">
    <source>
        <dbReference type="Proteomes" id="UP000654452"/>
    </source>
</evidence>
<keyword evidence="3" id="KW-0547">Nucleotide-binding</keyword>
<proteinExistence type="inferred from homology"/>
<comment type="similarity">
    <text evidence="1">Belongs to the ABC transporter superfamily.</text>
</comment>
<evidence type="ECO:0000313" key="7">
    <source>
        <dbReference type="EMBL" id="MBK4721977.1"/>
    </source>
</evidence>
<dbReference type="PANTHER" id="PTHR42788">
    <property type="entry name" value="TAURINE IMPORT ATP-BINDING PROTEIN-RELATED"/>
    <property type="match status" value="1"/>
</dbReference>
<feature type="region of interest" description="Disordered" evidence="5">
    <location>
        <begin position="1"/>
        <end position="20"/>
    </location>
</feature>
<name>A0ABS1I4G8_9PROT</name>
<accession>A0ABS1I4G8</accession>
<dbReference type="EMBL" id="JAEPIV010000019">
    <property type="protein sequence ID" value="MBK4721977.1"/>
    <property type="molecule type" value="Genomic_DNA"/>
</dbReference>
<dbReference type="InterPro" id="IPR003593">
    <property type="entry name" value="AAA+_ATPase"/>
</dbReference>
<keyword evidence="4 7" id="KW-0067">ATP-binding</keyword>
<dbReference type="Proteomes" id="UP000654452">
    <property type="component" value="Unassembled WGS sequence"/>
</dbReference>
<dbReference type="RefSeq" id="WP_200486613.1">
    <property type="nucleotide sequence ID" value="NZ_JAEPIV010000019.1"/>
</dbReference>
<evidence type="ECO:0000256" key="3">
    <source>
        <dbReference type="ARBA" id="ARBA00022741"/>
    </source>
</evidence>
<gene>
    <name evidence="7" type="ORF">JJL56_24285</name>
</gene>
<evidence type="ECO:0000256" key="2">
    <source>
        <dbReference type="ARBA" id="ARBA00022448"/>
    </source>
</evidence>
<comment type="caution">
    <text evidence="7">The sequence shown here is derived from an EMBL/GenBank/DDBJ whole genome shotgun (WGS) entry which is preliminary data.</text>
</comment>
<dbReference type="InterPro" id="IPR027417">
    <property type="entry name" value="P-loop_NTPase"/>
</dbReference>
<dbReference type="SMART" id="SM00382">
    <property type="entry name" value="AAA"/>
    <property type="match status" value="1"/>
</dbReference>
<evidence type="ECO:0000256" key="4">
    <source>
        <dbReference type="ARBA" id="ARBA00022840"/>
    </source>
</evidence>
<keyword evidence="8" id="KW-1185">Reference proteome</keyword>
<sequence length="280" mass="30534">MAANTALKAPYPPPGAPQAQPADIQIDIRNLGKVYGGTSSDNMVVALDGVDLRIRRGEFISLLGPSGCGKSTLLGIVAGFQSASSGTLLQNGRPIVKPDPSRTVVFQDYALFGWMTVQQNVEFGLKAKGMAKKQRAEIARSLIDMVRLTGFEEKYPHQISGGMKQRAAIARALAPDPDILLMDEPFGALDAQTRVLLQEEIARISSEAGKTVIFVTHGIDEAVFLADRVVVMSPRPGRVREEVAVPLPRPRTAEMRSDPWFVSTVNDLWETLKPEWQKGE</sequence>
<evidence type="ECO:0000259" key="6">
    <source>
        <dbReference type="PROSITE" id="PS50893"/>
    </source>
</evidence>
<reference evidence="7 8" key="1">
    <citation type="submission" date="2021-01" db="EMBL/GenBank/DDBJ databases">
        <title>Azospirillum sp. YIM DDC1 draft genome.</title>
        <authorList>
            <person name="Wang Y.-X."/>
        </authorList>
    </citation>
    <scope>NUCLEOTIDE SEQUENCE [LARGE SCALE GENOMIC DNA]</scope>
    <source>
        <strain evidence="7 8">YIM DDC1</strain>
    </source>
</reference>
<protein>
    <submittedName>
        <fullName evidence="7">ABC transporter ATP-binding protein</fullName>
    </submittedName>
</protein>
<evidence type="ECO:0000256" key="1">
    <source>
        <dbReference type="ARBA" id="ARBA00005417"/>
    </source>
</evidence>
<dbReference type="InterPro" id="IPR050166">
    <property type="entry name" value="ABC_transporter_ATP-bind"/>
</dbReference>
<dbReference type="SUPFAM" id="SSF52540">
    <property type="entry name" value="P-loop containing nucleoside triphosphate hydrolases"/>
    <property type="match status" value="1"/>
</dbReference>
<dbReference type="InterPro" id="IPR003439">
    <property type="entry name" value="ABC_transporter-like_ATP-bd"/>
</dbReference>
<dbReference type="Gene3D" id="3.40.50.300">
    <property type="entry name" value="P-loop containing nucleotide triphosphate hydrolases"/>
    <property type="match status" value="1"/>
</dbReference>
<dbReference type="GO" id="GO:0005524">
    <property type="term" value="F:ATP binding"/>
    <property type="evidence" value="ECO:0007669"/>
    <property type="project" value="UniProtKB-KW"/>
</dbReference>
<keyword evidence="2" id="KW-0813">Transport</keyword>
<evidence type="ECO:0000256" key="5">
    <source>
        <dbReference type="SAM" id="MobiDB-lite"/>
    </source>
</evidence>
<organism evidence="7 8">
    <name type="scientific">Azospirillum aestuarii</name>
    <dbReference type="NCBI Taxonomy" id="2802052"/>
    <lineage>
        <taxon>Bacteria</taxon>
        <taxon>Pseudomonadati</taxon>
        <taxon>Pseudomonadota</taxon>
        <taxon>Alphaproteobacteria</taxon>
        <taxon>Rhodospirillales</taxon>
        <taxon>Azospirillaceae</taxon>
        <taxon>Azospirillum</taxon>
    </lineage>
</organism>
<dbReference type="InterPro" id="IPR017871">
    <property type="entry name" value="ABC_transporter-like_CS"/>
</dbReference>
<dbReference type="Pfam" id="PF00005">
    <property type="entry name" value="ABC_tran"/>
    <property type="match status" value="1"/>
</dbReference>
<dbReference type="PROSITE" id="PS00211">
    <property type="entry name" value="ABC_TRANSPORTER_1"/>
    <property type="match status" value="1"/>
</dbReference>
<dbReference type="PROSITE" id="PS50893">
    <property type="entry name" value="ABC_TRANSPORTER_2"/>
    <property type="match status" value="1"/>
</dbReference>
<dbReference type="CDD" id="cd03293">
    <property type="entry name" value="ABC_NrtD_SsuB_transporters"/>
    <property type="match status" value="1"/>
</dbReference>
<dbReference type="PANTHER" id="PTHR42788:SF13">
    <property type="entry name" value="ALIPHATIC SULFONATES IMPORT ATP-BINDING PROTEIN SSUB"/>
    <property type="match status" value="1"/>
</dbReference>
<feature type="domain" description="ABC transporter" evidence="6">
    <location>
        <begin position="26"/>
        <end position="259"/>
    </location>
</feature>